<comment type="caution">
    <text evidence="3">Lacks conserved residue(s) required for the propagation of feature annotation.</text>
</comment>
<dbReference type="GO" id="GO:0008270">
    <property type="term" value="F:zinc ion binding"/>
    <property type="evidence" value="ECO:0007669"/>
    <property type="project" value="InterPro"/>
</dbReference>
<dbReference type="PROSITE" id="PS52035">
    <property type="entry name" value="PEPTIDASE_M14"/>
    <property type="match status" value="1"/>
</dbReference>
<dbReference type="Pfam" id="PF00246">
    <property type="entry name" value="Peptidase_M14"/>
    <property type="match status" value="1"/>
</dbReference>
<sequence>MADSDSDDSESEGGLGNVSRVVMRPPGHSGKAKKGHLCFDAAFETGNLGRVDLINEYEYDLFIRPDTCNPRFRIWFHFTVDNIRLDQRVIFNIVNMSKKKNHLLDGMTPIVRSTTRPKWQRLPNQVVHYYRSPEHRNHYVLSFTFAFDREEEIYHFALCRPYSYSRCQAHLEQLDRKALPHVRREVLTVSLQHRRLDVLTITASSNMDAPLNQRVVVILARVHPGEAPASFICQGLIDFLVSSHPIAVLLRDHVIFKVVPMMNPDGVFLGNQRCSLLGIDLNRGWIDATPLSHPTLDAVQNLLADLNQRKDVHLDFVFDIHAHTSLHGAFIYGNSYDDVYRFERHIVYPKLLAQNAEDFNSLDTMYNRDPKKAGTARRYLCATLKDSVNCYTLFASLHGYRRDSPPYFLNYSEEGYYRLGRNVARTYLDYYHVVGVIPLGLPVSPGALKRAGRRSRPRHRRRSRSWPSREPRRRTPGGRLVALRPHQVQCYCVITSSSEDDDEEAEAYFLAGRPFPPPRGLRTSPPRGLGLGAAQRAGPARHLSPPGAPRARRKVGGRDGFSPTYKNTNFPHTSDVRRDTGTAQLLAGTRGGDRDDEY</sequence>
<evidence type="ECO:0000256" key="1">
    <source>
        <dbReference type="ARBA" id="ARBA00001947"/>
    </source>
</evidence>
<dbReference type="AlphaFoldDB" id="A0A9C6U4K1"/>
<name>A0A9C6U4K1_FRAOC</name>
<dbReference type="GO" id="GO:0006508">
    <property type="term" value="P:proteolysis"/>
    <property type="evidence" value="ECO:0007669"/>
    <property type="project" value="InterPro"/>
</dbReference>
<dbReference type="Gene3D" id="2.60.40.3120">
    <property type="match status" value="1"/>
</dbReference>
<dbReference type="InterPro" id="IPR050821">
    <property type="entry name" value="Cytosolic_carboxypeptidase"/>
</dbReference>
<proteinExistence type="inferred from homology"/>
<accession>A0A9C6U4K1</accession>
<dbReference type="SMART" id="SM00631">
    <property type="entry name" value="Zn_pept"/>
    <property type="match status" value="1"/>
</dbReference>
<keyword evidence="6" id="KW-1185">Reference proteome</keyword>
<evidence type="ECO:0000256" key="4">
    <source>
        <dbReference type="SAM" id="MobiDB-lite"/>
    </source>
</evidence>
<dbReference type="RefSeq" id="XP_052120974.1">
    <property type="nucleotide sequence ID" value="XM_052265014.1"/>
</dbReference>
<dbReference type="InterPro" id="IPR040626">
    <property type="entry name" value="Pepdidase_M14_N"/>
</dbReference>
<dbReference type="GeneID" id="113205076"/>
<evidence type="ECO:0000313" key="6">
    <source>
        <dbReference type="Proteomes" id="UP000504606"/>
    </source>
</evidence>
<comment type="similarity">
    <text evidence="2 3">Belongs to the peptidase M14 family.</text>
</comment>
<dbReference type="KEGG" id="foc:113205076"/>
<evidence type="ECO:0000256" key="2">
    <source>
        <dbReference type="ARBA" id="ARBA00005988"/>
    </source>
</evidence>
<feature type="compositionally biased region" description="Low complexity" evidence="4">
    <location>
        <begin position="526"/>
        <end position="541"/>
    </location>
</feature>
<dbReference type="OrthoDB" id="10253041at2759"/>
<reference evidence="7" key="1">
    <citation type="submission" date="2025-08" db="UniProtKB">
        <authorList>
            <consortium name="RefSeq"/>
        </authorList>
    </citation>
    <scope>IDENTIFICATION</scope>
    <source>
        <tissue evidence="7">Whole organism</tissue>
    </source>
</reference>
<feature type="compositionally biased region" description="Basic residues" evidence="4">
    <location>
        <begin position="450"/>
        <end position="464"/>
    </location>
</feature>
<dbReference type="SUPFAM" id="SSF53187">
    <property type="entry name" value="Zn-dependent exopeptidases"/>
    <property type="match status" value="1"/>
</dbReference>
<dbReference type="PANTHER" id="PTHR12756">
    <property type="entry name" value="CYTOSOLIC CARBOXYPEPTIDASE"/>
    <property type="match status" value="1"/>
</dbReference>
<evidence type="ECO:0000256" key="3">
    <source>
        <dbReference type="PROSITE-ProRule" id="PRU01379"/>
    </source>
</evidence>
<dbReference type="Proteomes" id="UP000504606">
    <property type="component" value="Unplaced"/>
</dbReference>
<feature type="region of interest" description="Disordered" evidence="4">
    <location>
        <begin position="447"/>
        <end position="479"/>
    </location>
</feature>
<dbReference type="InterPro" id="IPR000834">
    <property type="entry name" value="Peptidase_M14"/>
</dbReference>
<evidence type="ECO:0000259" key="5">
    <source>
        <dbReference type="PROSITE" id="PS52035"/>
    </source>
</evidence>
<dbReference type="PANTHER" id="PTHR12756:SF9">
    <property type="entry name" value="CYTOSOLIC CARBOXYPEPTIDASE 6"/>
    <property type="match status" value="1"/>
</dbReference>
<gene>
    <name evidence="7" type="primary">LOC113205076</name>
</gene>
<dbReference type="Pfam" id="PF18027">
    <property type="entry name" value="Pepdidase_M14_N"/>
    <property type="match status" value="1"/>
</dbReference>
<dbReference type="GO" id="GO:0004181">
    <property type="term" value="F:metallocarboxypeptidase activity"/>
    <property type="evidence" value="ECO:0007669"/>
    <property type="project" value="InterPro"/>
</dbReference>
<organism evidence="6 7">
    <name type="scientific">Frankliniella occidentalis</name>
    <name type="common">Western flower thrips</name>
    <name type="synonym">Euthrips occidentalis</name>
    <dbReference type="NCBI Taxonomy" id="133901"/>
    <lineage>
        <taxon>Eukaryota</taxon>
        <taxon>Metazoa</taxon>
        <taxon>Ecdysozoa</taxon>
        <taxon>Arthropoda</taxon>
        <taxon>Hexapoda</taxon>
        <taxon>Insecta</taxon>
        <taxon>Pterygota</taxon>
        <taxon>Neoptera</taxon>
        <taxon>Paraneoptera</taxon>
        <taxon>Thysanoptera</taxon>
        <taxon>Terebrantia</taxon>
        <taxon>Thripoidea</taxon>
        <taxon>Thripidae</taxon>
        <taxon>Frankliniella</taxon>
    </lineage>
</organism>
<comment type="cofactor">
    <cofactor evidence="1">
        <name>Zn(2+)</name>
        <dbReference type="ChEBI" id="CHEBI:29105"/>
    </cofactor>
</comment>
<dbReference type="Gene3D" id="3.40.630.10">
    <property type="entry name" value="Zn peptidases"/>
    <property type="match status" value="1"/>
</dbReference>
<feature type="domain" description="Peptidase M14" evidence="5">
    <location>
        <begin position="160"/>
        <end position="431"/>
    </location>
</feature>
<feature type="compositionally biased region" description="Acidic residues" evidence="4">
    <location>
        <begin position="1"/>
        <end position="11"/>
    </location>
</feature>
<evidence type="ECO:0000313" key="7">
    <source>
        <dbReference type="RefSeq" id="XP_052120974.1"/>
    </source>
</evidence>
<protein>
    <submittedName>
        <fullName evidence="7">Cytosolic carboxypeptidase 6-like</fullName>
    </submittedName>
</protein>
<feature type="region of interest" description="Disordered" evidence="4">
    <location>
        <begin position="510"/>
        <end position="598"/>
    </location>
</feature>
<feature type="region of interest" description="Disordered" evidence="4">
    <location>
        <begin position="1"/>
        <end position="31"/>
    </location>
</feature>
<dbReference type="CDD" id="cd06908">
    <property type="entry name" value="M14_AGBL4_like"/>
    <property type="match status" value="1"/>
</dbReference>